<name>A0A5C3QXA2_9AGAR</name>
<dbReference type="Proteomes" id="UP000305067">
    <property type="component" value="Unassembled WGS sequence"/>
</dbReference>
<dbReference type="GO" id="GO:0015031">
    <property type="term" value="P:protein transport"/>
    <property type="evidence" value="ECO:0007669"/>
    <property type="project" value="UniProtKB-KW"/>
</dbReference>
<keyword evidence="5" id="KW-0333">Golgi apparatus</keyword>
<organism evidence="9 10">
    <name type="scientific">Pterulicium gracile</name>
    <dbReference type="NCBI Taxonomy" id="1884261"/>
    <lineage>
        <taxon>Eukaryota</taxon>
        <taxon>Fungi</taxon>
        <taxon>Dikarya</taxon>
        <taxon>Basidiomycota</taxon>
        <taxon>Agaricomycotina</taxon>
        <taxon>Agaricomycetes</taxon>
        <taxon>Agaricomycetidae</taxon>
        <taxon>Agaricales</taxon>
        <taxon>Pleurotineae</taxon>
        <taxon>Pterulaceae</taxon>
        <taxon>Pterulicium</taxon>
    </lineage>
</organism>
<dbReference type="AlphaFoldDB" id="A0A5C3QXA2"/>
<dbReference type="GO" id="GO:0032456">
    <property type="term" value="P:endocytic recycling"/>
    <property type="evidence" value="ECO:0007669"/>
    <property type="project" value="TreeGrafter"/>
</dbReference>
<dbReference type="InterPro" id="IPR048361">
    <property type="entry name" value="Vps52_C"/>
</dbReference>
<evidence type="ECO:0000256" key="6">
    <source>
        <dbReference type="SAM" id="MobiDB-lite"/>
    </source>
</evidence>
<evidence type="ECO:0000256" key="5">
    <source>
        <dbReference type="ARBA" id="ARBA00023034"/>
    </source>
</evidence>
<sequence length="571" mass="64068">MSQPEPAMNTGFIASSAALPAREYVELHSQVQTSLSLLDSLESFLSTFQKDLSAVSGQISDLQERSKDIENRLKSRRKIEKPLSSLISDITIPPPLATQILDGKVDESWIPLMEDFEMRIQTCKGRSRVKAARDLGDVIEGLRIVTATKLRAFFIALFAPIRASVTTNMQVLQASVIMKYKPLFSFLQRQAPNVAQELQRSYIVAARTYYETGFRRYIRSLGWIKARSIDKPVNFVVDVKDVSYDLERLEYAKLGGKGSTLAFLGDSKSYQEPPEALFRSVMLVLMDNASAEYSFIVQFFIAVSPHPPAFEMSPMSPGPFTSRKSSFAQSDDGSTLFSPQQATSPSMVAALSNSKEDQAASDAIWKQIMEPVLTYTQTFVKTFLDPTLHILPLLTMIRLTEAVVNEVQKRGTPPLENFFFSIRLQLWPVFQKLMTTGVDEIKQLGESSFGGYFTKSSAITESTVSQICKRYVLYFGGFVTLTDQAEETMIFSNLLKLRQEVINIINRYSSKASNPSTKVAAEASIYVSILQGLSSQTSHTAHPKFQHEIAFWSKLEEEARRKLSTRRNDGR</sequence>
<feature type="region of interest" description="Disordered" evidence="6">
    <location>
        <begin position="314"/>
        <end position="342"/>
    </location>
</feature>
<reference evidence="9 10" key="1">
    <citation type="journal article" date="2019" name="Nat. Ecol. Evol.">
        <title>Megaphylogeny resolves global patterns of mushroom evolution.</title>
        <authorList>
            <person name="Varga T."/>
            <person name="Krizsan K."/>
            <person name="Foldi C."/>
            <person name="Dima B."/>
            <person name="Sanchez-Garcia M."/>
            <person name="Sanchez-Ramirez S."/>
            <person name="Szollosi G.J."/>
            <person name="Szarkandi J.G."/>
            <person name="Papp V."/>
            <person name="Albert L."/>
            <person name="Andreopoulos W."/>
            <person name="Angelini C."/>
            <person name="Antonin V."/>
            <person name="Barry K.W."/>
            <person name="Bougher N.L."/>
            <person name="Buchanan P."/>
            <person name="Buyck B."/>
            <person name="Bense V."/>
            <person name="Catcheside P."/>
            <person name="Chovatia M."/>
            <person name="Cooper J."/>
            <person name="Damon W."/>
            <person name="Desjardin D."/>
            <person name="Finy P."/>
            <person name="Geml J."/>
            <person name="Haridas S."/>
            <person name="Hughes K."/>
            <person name="Justo A."/>
            <person name="Karasinski D."/>
            <person name="Kautmanova I."/>
            <person name="Kiss B."/>
            <person name="Kocsube S."/>
            <person name="Kotiranta H."/>
            <person name="LaButti K.M."/>
            <person name="Lechner B.E."/>
            <person name="Liimatainen K."/>
            <person name="Lipzen A."/>
            <person name="Lukacs Z."/>
            <person name="Mihaltcheva S."/>
            <person name="Morgado L.N."/>
            <person name="Niskanen T."/>
            <person name="Noordeloos M.E."/>
            <person name="Ohm R.A."/>
            <person name="Ortiz-Santana B."/>
            <person name="Ovrebo C."/>
            <person name="Racz N."/>
            <person name="Riley R."/>
            <person name="Savchenko A."/>
            <person name="Shiryaev A."/>
            <person name="Soop K."/>
            <person name="Spirin V."/>
            <person name="Szebenyi C."/>
            <person name="Tomsovsky M."/>
            <person name="Tulloss R.E."/>
            <person name="Uehling J."/>
            <person name="Grigoriev I.V."/>
            <person name="Vagvolgyi C."/>
            <person name="Papp T."/>
            <person name="Martin F.M."/>
            <person name="Miettinen O."/>
            <person name="Hibbett D.S."/>
            <person name="Nagy L.G."/>
        </authorList>
    </citation>
    <scope>NUCLEOTIDE SEQUENCE [LARGE SCALE GENOMIC DNA]</scope>
    <source>
        <strain evidence="9 10">CBS 309.79</strain>
    </source>
</reference>
<protein>
    <submittedName>
        <fullName evidence="9">Vacuolar sorting protein</fullName>
    </submittedName>
</protein>
<dbReference type="OrthoDB" id="19482at2759"/>
<feature type="compositionally biased region" description="Polar residues" evidence="6">
    <location>
        <begin position="322"/>
        <end position="342"/>
    </location>
</feature>
<evidence type="ECO:0000313" key="10">
    <source>
        <dbReference type="Proteomes" id="UP000305067"/>
    </source>
</evidence>
<dbReference type="GO" id="GO:0000938">
    <property type="term" value="C:GARP complex"/>
    <property type="evidence" value="ECO:0007669"/>
    <property type="project" value="TreeGrafter"/>
</dbReference>
<evidence type="ECO:0000313" key="9">
    <source>
        <dbReference type="EMBL" id="TFL05967.1"/>
    </source>
</evidence>
<dbReference type="InterPro" id="IPR007258">
    <property type="entry name" value="Vps52"/>
</dbReference>
<dbReference type="PANTHER" id="PTHR14190:SF7">
    <property type="entry name" value="VACUOLAR PROTEIN SORTING-ASSOCIATED PROTEIN 52 HOMOLOG"/>
    <property type="match status" value="1"/>
</dbReference>
<dbReference type="GO" id="GO:0005829">
    <property type="term" value="C:cytosol"/>
    <property type="evidence" value="ECO:0007669"/>
    <property type="project" value="GOC"/>
</dbReference>
<evidence type="ECO:0000259" key="8">
    <source>
        <dbReference type="Pfam" id="PF20655"/>
    </source>
</evidence>
<evidence type="ECO:0000259" key="7">
    <source>
        <dbReference type="Pfam" id="PF04129"/>
    </source>
</evidence>
<comment type="similarity">
    <text evidence="2">Belongs to the VPS52 family.</text>
</comment>
<gene>
    <name evidence="9" type="ORF">BDV98DRAFT_560939</name>
</gene>
<evidence type="ECO:0000256" key="4">
    <source>
        <dbReference type="ARBA" id="ARBA00022927"/>
    </source>
</evidence>
<feature type="domain" description="Vps52 C-terminal" evidence="8">
    <location>
        <begin position="268"/>
        <end position="301"/>
    </location>
</feature>
<dbReference type="EMBL" id="ML178816">
    <property type="protein sequence ID" value="TFL05967.1"/>
    <property type="molecule type" value="Genomic_DNA"/>
</dbReference>
<proteinExistence type="inferred from homology"/>
<dbReference type="PANTHER" id="PTHR14190">
    <property type="entry name" value="SUPPRESSOR OF ACTIN MUTATIONS 2/VACUOLAR PROTEIN SORTING 52"/>
    <property type="match status" value="1"/>
</dbReference>
<dbReference type="Pfam" id="PF20655">
    <property type="entry name" value="Vps52_C"/>
    <property type="match status" value="2"/>
</dbReference>
<feature type="domain" description="Vps52 coiled-coil" evidence="7">
    <location>
        <begin position="25"/>
        <end position="187"/>
    </location>
</feature>
<feature type="domain" description="Vps52 C-terminal" evidence="8">
    <location>
        <begin position="360"/>
        <end position="542"/>
    </location>
</feature>
<keyword evidence="3" id="KW-0813">Transport</keyword>
<comment type="subcellular location">
    <subcellularLocation>
        <location evidence="1">Golgi apparatus</location>
        <location evidence="1">trans-Golgi network</location>
    </subcellularLocation>
</comment>
<keyword evidence="10" id="KW-1185">Reference proteome</keyword>
<dbReference type="Pfam" id="PF04129">
    <property type="entry name" value="Vps52_CC"/>
    <property type="match status" value="1"/>
</dbReference>
<dbReference type="GO" id="GO:0006896">
    <property type="term" value="P:Golgi to vacuole transport"/>
    <property type="evidence" value="ECO:0007669"/>
    <property type="project" value="TreeGrafter"/>
</dbReference>
<evidence type="ECO:0000256" key="2">
    <source>
        <dbReference type="ARBA" id="ARBA00008180"/>
    </source>
</evidence>
<keyword evidence="4" id="KW-0653">Protein transport</keyword>
<evidence type="ECO:0000256" key="3">
    <source>
        <dbReference type="ARBA" id="ARBA00022448"/>
    </source>
</evidence>
<evidence type="ECO:0000256" key="1">
    <source>
        <dbReference type="ARBA" id="ARBA00004601"/>
    </source>
</evidence>
<accession>A0A5C3QXA2</accession>
<dbReference type="STRING" id="1884261.A0A5C3QXA2"/>
<dbReference type="GO" id="GO:0019905">
    <property type="term" value="F:syntaxin binding"/>
    <property type="evidence" value="ECO:0007669"/>
    <property type="project" value="TreeGrafter"/>
</dbReference>
<dbReference type="GO" id="GO:0042147">
    <property type="term" value="P:retrograde transport, endosome to Golgi"/>
    <property type="evidence" value="ECO:0007669"/>
    <property type="project" value="TreeGrafter"/>
</dbReference>
<dbReference type="InterPro" id="IPR048319">
    <property type="entry name" value="Vps52_CC"/>
</dbReference>